<gene>
    <name evidence="1" type="ORF">AAIA72_00470</name>
</gene>
<protein>
    <submittedName>
        <fullName evidence="1">Uncharacterized protein</fullName>
    </submittedName>
</protein>
<dbReference type="RefSeq" id="WP_369601501.1">
    <property type="nucleotide sequence ID" value="NZ_CP154858.1"/>
</dbReference>
<accession>A0AB39UWW4</accession>
<sequence length="270" mass="30885">MVYEDPTGQNPPLTWHHNGLNNVRAVIAWLRQNLPQPRQMLDTGCSAGGTGALVNHHFFRSRLAPHWGYLLSDSGPVFEASGDQDPSWRLHQTIRQVWGLDPMLATFRSEVPGLDPDNLGSIYRALSRAWPGDRLGVVQFQQDAIYSAYSYERFFDDILNAPDEATRKARILARWHADNARLKALLDDPELSNWAYYIPNYRNLNDSHCATIVEFENSDVQEDVVQPGLQDFVERLTNPDRPLRSSWEQDQAADYNKPFNPFYAFLNALL</sequence>
<dbReference type="KEGG" id="tcd:AAIA72_00470"/>
<name>A0AB39UWW4_9GAMM</name>
<proteinExistence type="predicted"/>
<dbReference type="AlphaFoldDB" id="A0AB39UWW4"/>
<organism evidence="1">
    <name type="scientific">Thermohahella caldifontis</name>
    <dbReference type="NCBI Taxonomy" id="3142973"/>
    <lineage>
        <taxon>Bacteria</taxon>
        <taxon>Pseudomonadati</taxon>
        <taxon>Pseudomonadota</taxon>
        <taxon>Gammaproteobacteria</taxon>
        <taxon>Oceanospirillales</taxon>
        <taxon>Hahellaceae</taxon>
        <taxon>Thermohahella</taxon>
    </lineage>
</organism>
<dbReference type="EMBL" id="CP154858">
    <property type="protein sequence ID" value="XDT72495.1"/>
    <property type="molecule type" value="Genomic_DNA"/>
</dbReference>
<reference evidence="1" key="1">
    <citation type="submission" date="2024-05" db="EMBL/GenBank/DDBJ databases">
        <title>Genome sequencing of novel strain.</title>
        <authorList>
            <person name="Ganbat D."/>
            <person name="Ganbat S."/>
            <person name="Lee S.-J."/>
        </authorList>
    </citation>
    <scope>NUCLEOTIDE SEQUENCE</scope>
    <source>
        <strain evidence="1">SMD15-11</strain>
    </source>
</reference>
<evidence type="ECO:0000313" key="1">
    <source>
        <dbReference type="EMBL" id="XDT72495.1"/>
    </source>
</evidence>